<keyword evidence="2" id="KW-1185">Reference proteome</keyword>
<organism evidence="1 2">
    <name type="scientific">Oryza sativa subsp. japonica</name>
    <name type="common">Rice</name>
    <dbReference type="NCBI Taxonomy" id="39947"/>
    <lineage>
        <taxon>Eukaryota</taxon>
        <taxon>Viridiplantae</taxon>
        <taxon>Streptophyta</taxon>
        <taxon>Embryophyta</taxon>
        <taxon>Tracheophyta</taxon>
        <taxon>Spermatophyta</taxon>
        <taxon>Magnoliopsida</taxon>
        <taxon>Liliopsida</taxon>
        <taxon>Poales</taxon>
        <taxon>Poaceae</taxon>
        <taxon>BOP clade</taxon>
        <taxon>Oryzoideae</taxon>
        <taxon>Oryzeae</taxon>
        <taxon>Oryzinae</taxon>
        <taxon>Oryza</taxon>
        <taxon>Oryza sativa</taxon>
    </lineage>
</organism>
<reference evidence="1 2" key="2">
    <citation type="journal article" date="2013" name="Plant Cell Physiol.">
        <title>Rice Annotation Project Database (RAP-DB): an integrative and interactive database for rice genomics.</title>
        <authorList>
            <person name="Sakai H."/>
            <person name="Lee S.S."/>
            <person name="Tanaka T."/>
            <person name="Numa H."/>
            <person name="Kim J."/>
            <person name="Kawahara Y."/>
            <person name="Wakimoto H."/>
            <person name="Yang C.C."/>
            <person name="Iwamoto M."/>
            <person name="Abe T."/>
            <person name="Yamada Y."/>
            <person name="Muto A."/>
            <person name="Inokuchi H."/>
            <person name="Ikemura T."/>
            <person name="Matsumoto T."/>
            <person name="Sasaki T."/>
            <person name="Itoh T."/>
        </authorList>
    </citation>
    <scope>NUCLEOTIDE SEQUENCE [LARGE SCALE GENOMIC DNA]</scope>
    <source>
        <strain evidence="2">cv. Nipponbare</strain>
    </source>
</reference>
<gene>
    <name evidence="1" type="ordered locus">Os11g0697001</name>
    <name evidence="1" type="ORF">OSNPB_110697001</name>
</gene>
<reference evidence="2" key="1">
    <citation type="journal article" date="2005" name="Nature">
        <title>The map-based sequence of the rice genome.</title>
        <authorList>
            <consortium name="International rice genome sequencing project (IRGSP)"/>
            <person name="Matsumoto T."/>
            <person name="Wu J."/>
            <person name="Kanamori H."/>
            <person name="Katayose Y."/>
            <person name="Fujisawa M."/>
            <person name="Namiki N."/>
            <person name="Mizuno H."/>
            <person name="Yamamoto K."/>
            <person name="Antonio B.A."/>
            <person name="Baba T."/>
            <person name="Sakata K."/>
            <person name="Nagamura Y."/>
            <person name="Aoki H."/>
            <person name="Arikawa K."/>
            <person name="Arita K."/>
            <person name="Bito T."/>
            <person name="Chiden Y."/>
            <person name="Fujitsuka N."/>
            <person name="Fukunaka R."/>
            <person name="Hamada M."/>
            <person name="Harada C."/>
            <person name="Hayashi A."/>
            <person name="Hijishita S."/>
            <person name="Honda M."/>
            <person name="Hosokawa S."/>
            <person name="Ichikawa Y."/>
            <person name="Idonuma A."/>
            <person name="Iijima M."/>
            <person name="Ikeda M."/>
            <person name="Ikeno M."/>
            <person name="Ito K."/>
            <person name="Ito S."/>
            <person name="Ito T."/>
            <person name="Ito Y."/>
            <person name="Ito Y."/>
            <person name="Iwabuchi A."/>
            <person name="Kamiya K."/>
            <person name="Karasawa W."/>
            <person name="Kurita K."/>
            <person name="Katagiri S."/>
            <person name="Kikuta A."/>
            <person name="Kobayashi H."/>
            <person name="Kobayashi N."/>
            <person name="Machita K."/>
            <person name="Maehara T."/>
            <person name="Masukawa M."/>
            <person name="Mizubayashi T."/>
            <person name="Mukai Y."/>
            <person name="Nagasaki H."/>
            <person name="Nagata Y."/>
            <person name="Naito S."/>
            <person name="Nakashima M."/>
            <person name="Nakama Y."/>
            <person name="Nakamichi Y."/>
            <person name="Nakamura M."/>
            <person name="Meguro A."/>
            <person name="Negishi M."/>
            <person name="Ohta I."/>
            <person name="Ohta T."/>
            <person name="Okamoto M."/>
            <person name="Ono N."/>
            <person name="Saji S."/>
            <person name="Sakaguchi M."/>
            <person name="Sakai K."/>
            <person name="Shibata M."/>
            <person name="Shimokawa T."/>
            <person name="Song J."/>
            <person name="Takazaki Y."/>
            <person name="Terasawa K."/>
            <person name="Tsugane M."/>
            <person name="Tsuji K."/>
            <person name="Ueda S."/>
            <person name="Waki K."/>
            <person name="Yamagata H."/>
            <person name="Yamamoto M."/>
            <person name="Yamamoto S."/>
            <person name="Yamane H."/>
            <person name="Yoshiki S."/>
            <person name="Yoshihara R."/>
            <person name="Yukawa K."/>
            <person name="Zhong H."/>
            <person name="Yano M."/>
            <person name="Yuan Q."/>
            <person name="Ouyang S."/>
            <person name="Liu J."/>
            <person name="Jones K.M."/>
            <person name="Gansberger K."/>
            <person name="Moffat K."/>
            <person name="Hill J."/>
            <person name="Bera J."/>
            <person name="Fadrosh D."/>
            <person name="Jin S."/>
            <person name="Johri S."/>
            <person name="Kim M."/>
            <person name="Overton L."/>
            <person name="Reardon M."/>
            <person name="Tsitrin T."/>
            <person name="Vuong H."/>
            <person name="Weaver B."/>
            <person name="Ciecko A."/>
            <person name="Tallon L."/>
            <person name="Jackson J."/>
            <person name="Pai G."/>
            <person name="Aken S.V."/>
            <person name="Utterback T."/>
            <person name="Reidmuller S."/>
            <person name="Feldblyum T."/>
            <person name="Hsiao J."/>
            <person name="Zismann V."/>
            <person name="Iobst S."/>
            <person name="de Vazeille A.R."/>
            <person name="Buell C.R."/>
            <person name="Ying K."/>
            <person name="Li Y."/>
            <person name="Lu T."/>
            <person name="Huang Y."/>
            <person name="Zhao Q."/>
            <person name="Feng Q."/>
            <person name="Zhang L."/>
            <person name="Zhu J."/>
            <person name="Weng Q."/>
            <person name="Mu J."/>
            <person name="Lu Y."/>
            <person name="Fan D."/>
            <person name="Liu Y."/>
            <person name="Guan J."/>
            <person name="Zhang Y."/>
            <person name="Yu S."/>
            <person name="Liu X."/>
            <person name="Zhang Y."/>
            <person name="Hong G."/>
            <person name="Han B."/>
            <person name="Choisne N."/>
            <person name="Demange N."/>
            <person name="Orjeda G."/>
            <person name="Samain S."/>
            <person name="Cattolico L."/>
            <person name="Pelletier E."/>
            <person name="Couloux A."/>
            <person name="Segurens B."/>
            <person name="Wincker P."/>
            <person name="D'Hont A."/>
            <person name="Scarpelli C."/>
            <person name="Weissenbach J."/>
            <person name="Salanoubat M."/>
            <person name="Quetier F."/>
            <person name="Yu Y."/>
            <person name="Kim H.R."/>
            <person name="Rambo T."/>
            <person name="Currie J."/>
            <person name="Collura K."/>
            <person name="Luo M."/>
            <person name="Yang T."/>
            <person name="Ammiraju J.S.S."/>
            <person name="Engler F."/>
            <person name="Soderlund C."/>
            <person name="Wing R.A."/>
            <person name="Palmer L.E."/>
            <person name="de la Bastide M."/>
            <person name="Spiegel L."/>
            <person name="Nascimento L."/>
            <person name="Zutavern T."/>
            <person name="O'Shaughnessy A."/>
            <person name="Dike S."/>
            <person name="Dedhia N."/>
            <person name="Preston R."/>
            <person name="Balija V."/>
            <person name="McCombie W.R."/>
            <person name="Chow T."/>
            <person name="Chen H."/>
            <person name="Chung M."/>
            <person name="Chen C."/>
            <person name="Shaw J."/>
            <person name="Wu H."/>
            <person name="Hsiao K."/>
            <person name="Chao Y."/>
            <person name="Chu M."/>
            <person name="Cheng C."/>
            <person name="Hour A."/>
            <person name="Lee P."/>
            <person name="Lin S."/>
            <person name="Lin Y."/>
            <person name="Liou J."/>
            <person name="Liu S."/>
            <person name="Hsing Y."/>
            <person name="Raghuvanshi S."/>
            <person name="Mohanty A."/>
            <person name="Bharti A.K."/>
            <person name="Gaur A."/>
            <person name="Gupta V."/>
            <person name="Kumar D."/>
            <person name="Ravi V."/>
            <person name="Vij S."/>
            <person name="Kapur A."/>
            <person name="Khurana P."/>
            <person name="Khurana P."/>
            <person name="Khurana J.P."/>
            <person name="Tyagi A.K."/>
            <person name="Gaikwad K."/>
            <person name="Singh A."/>
            <person name="Dalal V."/>
            <person name="Srivastava S."/>
            <person name="Dixit A."/>
            <person name="Pal A.K."/>
            <person name="Ghazi I.A."/>
            <person name="Yadav M."/>
            <person name="Pandit A."/>
            <person name="Bhargava A."/>
            <person name="Sureshbabu K."/>
            <person name="Batra K."/>
            <person name="Sharma T.R."/>
            <person name="Mohapatra T."/>
            <person name="Singh N.K."/>
            <person name="Messing J."/>
            <person name="Nelson A.B."/>
            <person name="Fuks G."/>
            <person name="Kavchok S."/>
            <person name="Keizer G."/>
            <person name="Linton E."/>
            <person name="Llaca V."/>
            <person name="Song R."/>
            <person name="Tanyolac B."/>
            <person name="Young S."/>
            <person name="Ho-Il K."/>
            <person name="Hahn J.H."/>
            <person name="Sangsakoo G."/>
            <person name="Vanavichit A."/>
            <person name="de Mattos Luiz.A.T."/>
            <person name="Zimmer P.D."/>
            <person name="Malone G."/>
            <person name="Dellagostin O."/>
            <person name="de Oliveira A.C."/>
            <person name="Bevan M."/>
            <person name="Bancroft I."/>
            <person name="Minx P."/>
            <person name="Cordum H."/>
            <person name="Wilson R."/>
            <person name="Cheng Z."/>
            <person name="Jin W."/>
            <person name="Jiang J."/>
            <person name="Leong S.A."/>
            <person name="Iwama H."/>
            <person name="Gojobori T."/>
            <person name="Itoh T."/>
            <person name="Niimura Y."/>
            <person name="Fujii Y."/>
            <person name="Habara T."/>
            <person name="Sakai H."/>
            <person name="Sato Y."/>
            <person name="Wilson G."/>
            <person name="Kumar K."/>
            <person name="McCouch S."/>
            <person name="Juretic N."/>
            <person name="Hoen D."/>
            <person name="Wright S."/>
            <person name="Bruskiewich R."/>
            <person name="Bureau T."/>
            <person name="Miyao A."/>
            <person name="Hirochika H."/>
            <person name="Nishikawa T."/>
            <person name="Kadowaki K."/>
            <person name="Sugiura M."/>
            <person name="Burr B."/>
            <person name="Sasaki T."/>
        </authorList>
    </citation>
    <scope>NUCLEOTIDE SEQUENCE [LARGE SCALE GENOMIC DNA]</scope>
    <source>
        <strain evidence="2">cv. Nipponbare</strain>
    </source>
</reference>
<evidence type="ECO:0000313" key="2">
    <source>
        <dbReference type="Proteomes" id="UP000059680"/>
    </source>
</evidence>
<protein>
    <submittedName>
        <fullName evidence="1">Os11g0697001 protein</fullName>
    </submittedName>
</protein>
<evidence type="ECO:0000313" key="1">
    <source>
        <dbReference type="EMBL" id="BAT15354.1"/>
    </source>
</evidence>
<dbReference type="Proteomes" id="UP000059680">
    <property type="component" value="Chromosome 11"/>
</dbReference>
<dbReference type="InParanoid" id="A0A0N7KTE0"/>
<dbReference type="EMBL" id="AP014967">
    <property type="protein sequence ID" value="BAT15354.1"/>
    <property type="molecule type" value="Genomic_DNA"/>
</dbReference>
<reference evidence="1 2" key="3">
    <citation type="journal article" date="2013" name="Rice">
        <title>Improvement of the Oryza sativa Nipponbare reference genome using next generation sequence and optical map data.</title>
        <authorList>
            <person name="Kawahara Y."/>
            <person name="de la Bastide M."/>
            <person name="Hamilton J.P."/>
            <person name="Kanamori H."/>
            <person name="McCombie W.R."/>
            <person name="Ouyang S."/>
            <person name="Schwartz D.C."/>
            <person name="Tanaka T."/>
            <person name="Wu J."/>
            <person name="Zhou S."/>
            <person name="Childs K.L."/>
            <person name="Davidson R.M."/>
            <person name="Lin H."/>
            <person name="Quesada-Ocampo L."/>
            <person name="Vaillancourt B."/>
            <person name="Sakai H."/>
            <person name="Lee S.S."/>
            <person name="Kim J."/>
            <person name="Numa H."/>
            <person name="Itoh T."/>
            <person name="Buell C.R."/>
            <person name="Matsumoto T."/>
        </authorList>
    </citation>
    <scope>NUCLEOTIDE SEQUENCE [LARGE SCALE GENOMIC DNA]</scope>
    <source>
        <strain evidence="2">cv. Nipponbare</strain>
    </source>
</reference>
<proteinExistence type="predicted"/>
<dbReference type="PaxDb" id="39947-A0A0N7KTE0"/>
<sequence>MPTTVRRCPETAKNMSLVSPALMTWSRYVLPCSTATLKVSSLEQGNMSPGWPLIVFASDGLTSSPMRFISSSRWFTSFFHHSPAKPIEIISSDQTVIRSIYTCIKQAN</sequence>
<name>A0A0N7KTE0_ORYSJ</name>
<accession>A0A0N7KTE0</accession>
<dbReference type="AlphaFoldDB" id="A0A0N7KTE0"/>
<dbReference type="Gramene" id="Os11t0697001-01">
    <property type="protein sequence ID" value="Os11t0697001-01"/>
    <property type="gene ID" value="Os11g0697001"/>
</dbReference>